<dbReference type="OrthoDB" id="283809at2"/>
<evidence type="ECO:0000256" key="8">
    <source>
        <dbReference type="ARBA" id="ARBA00023125"/>
    </source>
</evidence>
<dbReference type="Gene3D" id="1.10.150.130">
    <property type="match status" value="1"/>
</dbReference>
<gene>
    <name evidence="14" type="primary">xerC_2</name>
    <name evidence="14" type="ORF">Ctaglu_42710</name>
</gene>
<protein>
    <submittedName>
        <fullName evidence="14">Tyrosine recombinase XerC</fullName>
    </submittedName>
</protein>
<accession>A0A401UT66</accession>
<evidence type="ECO:0000256" key="4">
    <source>
        <dbReference type="ARBA" id="ARBA00022490"/>
    </source>
</evidence>
<evidence type="ECO:0000256" key="10">
    <source>
        <dbReference type="ARBA" id="ARBA00023306"/>
    </source>
</evidence>
<keyword evidence="4" id="KW-0963">Cytoplasm</keyword>
<keyword evidence="10" id="KW-0131">Cell cycle</keyword>
<evidence type="ECO:0000256" key="11">
    <source>
        <dbReference type="PROSITE-ProRule" id="PRU01248"/>
    </source>
</evidence>
<comment type="subcellular location">
    <subcellularLocation>
        <location evidence="2">Cytoplasm</location>
    </subcellularLocation>
</comment>
<evidence type="ECO:0000256" key="3">
    <source>
        <dbReference type="ARBA" id="ARBA00008857"/>
    </source>
</evidence>
<keyword evidence="7" id="KW-0229">DNA integration</keyword>
<evidence type="ECO:0000256" key="5">
    <source>
        <dbReference type="ARBA" id="ARBA00022618"/>
    </source>
</evidence>
<dbReference type="EMBL" id="BHYK01000037">
    <property type="protein sequence ID" value="GCD12648.1"/>
    <property type="molecule type" value="Genomic_DNA"/>
</dbReference>
<evidence type="ECO:0000259" key="12">
    <source>
        <dbReference type="PROSITE" id="PS51898"/>
    </source>
</evidence>
<proteinExistence type="inferred from homology"/>
<evidence type="ECO:0000256" key="6">
    <source>
        <dbReference type="ARBA" id="ARBA00022829"/>
    </source>
</evidence>
<comment type="caution">
    <text evidence="14">The sequence shown here is derived from an EMBL/GenBank/DDBJ whole genome shotgun (WGS) entry which is preliminary data.</text>
</comment>
<dbReference type="SUPFAM" id="SSF56349">
    <property type="entry name" value="DNA breaking-rejoining enzymes"/>
    <property type="match status" value="1"/>
</dbReference>
<dbReference type="AlphaFoldDB" id="A0A401UT66"/>
<evidence type="ECO:0000313" key="15">
    <source>
        <dbReference type="Proteomes" id="UP000287872"/>
    </source>
</evidence>
<name>A0A401UT66_9CLOT</name>
<keyword evidence="15" id="KW-1185">Reference proteome</keyword>
<sequence>MYMDTEYKVLNSFLGYLKSQKNRSINTIITYETALLEMHNWMKKEKGIEVIDKSFYKTIELQNLIDFVSFLDNKKITGIKNNGEKANGANTIATKTNSIRTFFRYLKRISVITDNISEELDVPKIGTRIPIYLTETEIPCLINAIEITKTRLKLRNITIIYFLLTLGMRVNELVNIKISDITDDNLRFVGKGNKDRLLPIPKKPSAYYHSYLEERKNNIVIDDFLFLSKSGKQMGESDINDMIHKYCKIANIKSISAHKLRHTSATLMKKNDVDIAEIQKVLGHEKISTTQIYTHVDLTDVTKAISKNPYAN</sequence>
<dbReference type="GO" id="GO:0006310">
    <property type="term" value="P:DNA recombination"/>
    <property type="evidence" value="ECO:0007669"/>
    <property type="project" value="UniProtKB-KW"/>
</dbReference>
<keyword evidence="5" id="KW-0132">Cell division</keyword>
<dbReference type="Pfam" id="PF02899">
    <property type="entry name" value="Phage_int_SAM_1"/>
    <property type="match status" value="1"/>
</dbReference>
<evidence type="ECO:0000256" key="1">
    <source>
        <dbReference type="ARBA" id="ARBA00003283"/>
    </source>
</evidence>
<keyword evidence="8 11" id="KW-0238">DNA-binding</keyword>
<dbReference type="GO" id="GO:0051301">
    <property type="term" value="P:cell division"/>
    <property type="evidence" value="ECO:0007669"/>
    <property type="project" value="UniProtKB-KW"/>
</dbReference>
<evidence type="ECO:0000256" key="7">
    <source>
        <dbReference type="ARBA" id="ARBA00022908"/>
    </source>
</evidence>
<comment type="function">
    <text evidence="1">Site-specific tyrosine recombinase, which acts by catalyzing the cutting and rejoining of the recombining DNA molecules.</text>
</comment>
<dbReference type="InterPro" id="IPR002104">
    <property type="entry name" value="Integrase_catalytic"/>
</dbReference>
<dbReference type="InterPro" id="IPR010998">
    <property type="entry name" value="Integrase_recombinase_N"/>
</dbReference>
<evidence type="ECO:0000313" key="14">
    <source>
        <dbReference type="EMBL" id="GCD12648.1"/>
    </source>
</evidence>
<dbReference type="Proteomes" id="UP000287872">
    <property type="component" value="Unassembled WGS sequence"/>
</dbReference>
<dbReference type="GO" id="GO:0005737">
    <property type="term" value="C:cytoplasm"/>
    <property type="evidence" value="ECO:0007669"/>
    <property type="project" value="UniProtKB-SubCell"/>
</dbReference>
<evidence type="ECO:0000256" key="9">
    <source>
        <dbReference type="ARBA" id="ARBA00023172"/>
    </source>
</evidence>
<keyword evidence="6" id="KW-0159">Chromosome partition</keyword>
<keyword evidence="9" id="KW-0233">DNA recombination</keyword>
<dbReference type="InterPro" id="IPR044068">
    <property type="entry name" value="CB"/>
</dbReference>
<dbReference type="InterPro" id="IPR013762">
    <property type="entry name" value="Integrase-like_cat_sf"/>
</dbReference>
<dbReference type="PROSITE" id="PS51898">
    <property type="entry name" value="TYR_RECOMBINASE"/>
    <property type="match status" value="1"/>
</dbReference>
<dbReference type="GO" id="GO:0003677">
    <property type="term" value="F:DNA binding"/>
    <property type="evidence" value="ECO:0007669"/>
    <property type="project" value="UniProtKB-UniRule"/>
</dbReference>
<evidence type="ECO:0000259" key="13">
    <source>
        <dbReference type="PROSITE" id="PS51900"/>
    </source>
</evidence>
<reference evidence="14 15" key="1">
    <citation type="submission" date="2018-11" db="EMBL/GenBank/DDBJ databases">
        <title>Genome sequencing and assembly of Clostridium tagluense strain A121.</title>
        <authorList>
            <person name="Murakami T."/>
            <person name="Segawa T."/>
            <person name="Shcherbakova V.A."/>
            <person name="Mori H."/>
            <person name="Yoshimura Y."/>
        </authorList>
    </citation>
    <scope>NUCLEOTIDE SEQUENCE [LARGE SCALE GENOMIC DNA]</scope>
    <source>
        <strain evidence="14 15">A121</strain>
    </source>
</reference>
<dbReference type="Gene3D" id="1.10.443.10">
    <property type="entry name" value="Intergrase catalytic core"/>
    <property type="match status" value="1"/>
</dbReference>
<dbReference type="GO" id="GO:0015074">
    <property type="term" value="P:DNA integration"/>
    <property type="evidence" value="ECO:0007669"/>
    <property type="project" value="UniProtKB-KW"/>
</dbReference>
<dbReference type="InterPro" id="IPR050090">
    <property type="entry name" value="Tyrosine_recombinase_XerCD"/>
</dbReference>
<dbReference type="PANTHER" id="PTHR30349:SF77">
    <property type="entry name" value="TYROSINE RECOMBINASE XERC"/>
    <property type="match status" value="1"/>
</dbReference>
<dbReference type="InterPro" id="IPR011010">
    <property type="entry name" value="DNA_brk_join_enz"/>
</dbReference>
<dbReference type="GO" id="GO:0007059">
    <property type="term" value="P:chromosome segregation"/>
    <property type="evidence" value="ECO:0007669"/>
    <property type="project" value="UniProtKB-KW"/>
</dbReference>
<comment type="similarity">
    <text evidence="3">Belongs to the 'phage' integrase family.</text>
</comment>
<dbReference type="PANTHER" id="PTHR30349">
    <property type="entry name" value="PHAGE INTEGRASE-RELATED"/>
    <property type="match status" value="1"/>
</dbReference>
<organism evidence="14 15">
    <name type="scientific">Clostridium tagluense</name>
    <dbReference type="NCBI Taxonomy" id="360422"/>
    <lineage>
        <taxon>Bacteria</taxon>
        <taxon>Bacillati</taxon>
        <taxon>Bacillota</taxon>
        <taxon>Clostridia</taxon>
        <taxon>Eubacteriales</taxon>
        <taxon>Clostridiaceae</taxon>
        <taxon>Clostridium</taxon>
    </lineage>
</organism>
<dbReference type="Pfam" id="PF00589">
    <property type="entry name" value="Phage_integrase"/>
    <property type="match status" value="1"/>
</dbReference>
<feature type="domain" description="Core-binding (CB)" evidence="13">
    <location>
        <begin position="4"/>
        <end position="107"/>
    </location>
</feature>
<evidence type="ECO:0000256" key="2">
    <source>
        <dbReference type="ARBA" id="ARBA00004496"/>
    </source>
</evidence>
<dbReference type="InterPro" id="IPR004107">
    <property type="entry name" value="Integrase_SAM-like_N"/>
</dbReference>
<dbReference type="PROSITE" id="PS51900">
    <property type="entry name" value="CB"/>
    <property type="match status" value="1"/>
</dbReference>
<dbReference type="RefSeq" id="WP_125005499.1">
    <property type="nucleotide sequence ID" value="NZ_BHYK01000037.1"/>
</dbReference>
<feature type="domain" description="Tyr recombinase" evidence="12">
    <location>
        <begin position="128"/>
        <end position="306"/>
    </location>
</feature>